<dbReference type="InterPro" id="IPR029033">
    <property type="entry name" value="His_PPase_superfam"/>
</dbReference>
<organism evidence="2 3">
    <name type="scientific">Oculimacula yallundae</name>
    <dbReference type="NCBI Taxonomy" id="86028"/>
    <lineage>
        <taxon>Eukaryota</taxon>
        <taxon>Fungi</taxon>
        <taxon>Dikarya</taxon>
        <taxon>Ascomycota</taxon>
        <taxon>Pezizomycotina</taxon>
        <taxon>Leotiomycetes</taxon>
        <taxon>Helotiales</taxon>
        <taxon>Ploettnerulaceae</taxon>
        <taxon>Oculimacula</taxon>
    </lineage>
</organism>
<protein>
    <recommendedName>
        <fullName evidence="4">Phosphoglycerate mutase</fullName>
    </recommendedName>
</protein>
<dbReference type="SUPFAM" id="SSF53254">
    <property type="entry name" value="Phosphoglycerate mutase-like"/>
    <property type="match status" value="1"/>
</dbReference>
<dbReference type="EMBL" id="JAZHXI010000017">
    <property type="protein sequence ID" value="KAL2062228.1"/>
    <property type="molecule type" value="Genomic_DNA"/>
</dbReference>
<dbReference type="InterPro" id="IPR001345">
    <property type="entry name" value="PG/BPGM_mutase_AS"/>
</dbReference>
<dbReference type="PANTHER" id="PTHR48100:SF54">
    <property type="entry name" value="PHOSPHATASE SPAC5H10.03-RELATED"/>
    <property type="match status" value="1"/>
</dbReference>
<reference evidence="2 3" key="1">
    <citation type="journal article" date="2024" name="Commun. Biol.">
        <title>Comparative genomic analysis of thermophilic fungi reveals convergent evolutionary adaptations and gene losses.</title>
        <authorList>
            <person name="Steindorff A.S."/>
            <person name="Aguilar-Pontes M.V."/>
            <person name="Robinson A.J."/>
            <person name="Andreopoulos B."/>
            <person name="LaButti K."/>
            <person name="Kuo A."/>
            <person name="Mondo S."/>
            <person name="Riley R."/>
            <person name="Otillar R."/>
            <person name="Haridas S."/>
            <person name="Lipzen A."/>
            <person name="Grimwood J."/>
            <person name="Schmutz J."/>
            <person name="Clum A."/>
            <person name="Reid I.D."/>
            <person name="Moisan M.C."/>
            <person name="Butler G."/>
            <person name="Nguyen T.T.M."/>
            <person name="Dewar K."/>
            <person name="Conant G."/>
            <person name="Drula E."/>
            <person name="Henrissat B."/>
            <person name="Hansel C."/>
            <person name="Singer S."/>
            <person name="Hutchinson M.I."/>
            <person name="de Vries R.P."/>
            <person name="Natvig D.O."/>
            <person name="Powell A.J."/>
            <person name="Tsang A."/>
            <person name="Grigoriev I.V."/>
        </authorList>
    </citation>
    <scope>NUCLEOTIDE SEQUENCE [LARGE SCALE GENOMIC DNA]</scope>
    <source>
        <strain evidence="2 3">CBS 494.80</strain>
    </source>
</reference>
<name>A0ABR4BZQ9_9HELO</name>
<dbReference type="InterPro" id="IPR050275">
    <property type="entry name" value="PGM_Phosphatase"/>
</dbReference>
<proteinExistence type="predicted"/>
<gene>
    <name evidence="2" type="ORF">VTL71DRAFT_6494</name>
</gene>
<comment type="caution">
    <text evidence="2">The sequence shown here is derived from an EMBL/GenBank/DDBJ whole genome shotgun (WGS) entry which is preliminary data.</text>
</comment>
<dbReference type="Proteomes" id="UP001595075">
    <property type="component" value="Unassembled WGS sequence"/>
</dbReference>
<feature type="compositionally biased region" description="Basic and acidic residues" evidence="1">
    <location>
        <begin position="63"/>
        <end position="73"/>
    </location>
</feature>
<dbReference type="PROSITE" id="PS00175">
    <property type="entry name" value="PG_MUTASE"/>
    <property type="match status" value="1"/>
</dbReference>
<feature type="region of interest" description="Disordered" evidence="1">
    <location>
        <begin position="52"/>
        <end position="88"/>
    </location>
</feature>
<accession>A0ABR4BZQ9</accession>
<dbReference type="CDD" id="cd07067">
    <property type="entry name" value="HP_PGM_like"/>
    <property type="match status" value="1"/>
</dbReference>
<dbReference type="Pfam" id="PF00300">
    <property type="entry name" value="His_Phos_1"/>
    <property type="match status" value="1"/>
</dbReference>
<keyword evidence="3" id="KW-1185">Reference proteome</keyword>
<evidence type="ECO:0000313" key="2">
    <source>
        <dbReference type="EMBL" id="KAL2062228.1"/>
    </source>
</evidence>
<evidence type="ECO:0000256" key="1">
    <source>
        <dbReference type="SAM" id="MobiDB-lite"/>
    </source>
</evidence>
<dbReference type="Gene3D" id="3.40.50.1240">
    <property type="entry name" value="Phosphoglycerate mutase-like"/>
    <property type="match status" value="1"/>
</dbReference>
<sequence length="398" mass="46230">MSELKTIETVKVKPKVYIHLIRHGQAEHNYNAIRWSKVSNILIPITNIQQHPTNSLQDPDNFDASKNDEAEQRRRCRRRDTPLTTHGKNEALDLRDKFPFMDDITHILTSPLRRTLQTTLLALEPAIKRGIRPIALEFLREIGMSRFNWGSHLETLLEELGELGKTVLTNEIMRGWEVPMNPMEKMVRANLINRRLKGLAELCQLEKEERASKTLDPMTDVWQLMYDLPLVEKGKDIHIAVVSHGGILDRMIRDQVDQKPDGFGNAEFRTYVLGEEAEDVYEARVKKEAEPREEDEIEFGIKDGKVKGKRTLLIETEESKNREHEDMCEKDFADAPWSIKIGSEDDLPESPDTRVSRPWNRIDDEWVVLTGHISSSRRRRGDKMYMPVAEEWKYERVG</sequence>
<evidence type="ECO:0008006" key="4">
    <source>
        <dbReference type="Google" id="ProtNLM"/>
    </source>
</evidence>
<dbReference type="PANTHER" id="PTHR48100">
    <property type="entry name" value="BROAD-SPECIFICITY PHOSPHATASE YOR283W-RELATED"/>
    <property type="match status" value="1"/>
</dbReference>
<dbReference type="SMART" id="SM00855">
    <property type="entry name" value="PGAM"/>
    <property type="match status" value="1"/>
</dbReference>
<evidence type="ECO:0000313" key="3">
    <source>
        <dbReference type="Proteomes" id="UP001595075"/>
    </source>
</evidence>
<dbReference type="InterPro" id="IPR013078">
    <property type="entry name" value="His_Pase_superF_clade-1"/>
</dbReference>